<protein>
    <recommendedName>
        <fullName evidence="3">Malonyl-CoA:ACP transacylase (MAT) domain-containing protein</fullName>
    </recommendedName>
</protein>
<reference evidence="4" key="1">
    <citation type="submission" date="2021-06" db="EMBL/GenBank/DDBJ databases">
        <title>Comparative genomics, transcriptomics and evolutionary studies reveal genomic signatures of adaptation to plant cell wall in hemibiotrophic fungi.</title>
        <authorList>
            <consortium name="DOE Joint Genome Institute"/>
            <person name="Baroncelli R."/>
            <person name="Diaz J.F."/>
            <person name="Benocci T."/>
            <person name="Peng M."/>
            <person name="Battaglia E."/>
            <person name="Haridas S."/>
            <person name="Andreopoulos W."/>
            <person name="Labutti K."/>
            <person name="Pangilinan J."/>
            <person name="Floch G.L."/>
            <person name="Makela M.R."/>
            <person name="Henrissat B."/>
            <person name="Grigoriev I.V."/>
            <person name="Crouch J.A."/>
            <person name="De Vries R.P."/>
            <person name="Sukno S.A."/>
            <person name="Thon M.R."/>
        </authorList>
    </citation>
    <scope>NUCLEOTIDE SEQUENCE</scope>
    <source>
        <strain evidence="4">CBS 125086</strain>
    </source>
</reference>
<evidence type="ECO:0000313" key="5">
    <source>
        <dbReference type="Proteomes" id="UP001230504"/>
    </source>
</evidence>
<keyword evidence="1" id="KW-0596">Phosphopantetheine</keyword>
<dbReference type="EMBL" id="JAHLJV010000186">
    <property type="protein sequence ID" value="KAK1565843.1"/>
    <property type="molecule type" value="Genomic_DNA"/>
</dbReference>
<dbReference type="InterPro" id="IPR016035">
    <property type="entry name" value="Acyl_Trfase/lysoPLipase"/>
</dbReference>
<dbReference type="Gene3D" id="3.40.366.10">
    <property type="entry name" value="Malonyl-Coenzyme A Acyl Carrier Protein, domain 2"/>
    <property type="match status" value="1"/>
</dbReference>
<evidence type="ECO:0000259" key="3">
    <source>
        <dbReference type="SMART" id="SM00827"/>
    </source>
</evidence>
<evidence type="ECO:0000256" key="1">
    <source>
        <dbReference type="ARBA" id="ARBA00022450"/>
    </source>
</evidence>
<feature type="domain" description="Malonyl-CoA:ACP transacylase (MAT)" evidence="3">
    <location>
        <begin position="1"/>
        <end position="207"/>
    </location>
</feature>
<comment type="caution">
    <text evidence="4">The sequence shown here is derived from an EMBL/GenBank/DDBJ whole genome shotgun (WGS) entry which is preliminary data.</text>
</comment>
<organism evidence="4 5">
    <name type="scientific">Colletotrichum navitas</name>
    <dbReference type="NCBI Taxonomy" id="681940"/>
    <lineage>
        <taxon>Eukaryota</taxon>
        <taxon>Fungi</taxon>
        <taxon>Dikarya</taxon>
        <taxon>Ascomycota</taxon>
        <taxon>Pezizomycotina</taxon>
        <taxon>Sordariomycetes</taxon>
        <taxon>Hypocreomycetidae</taxon>
        <taxon>Glomerellales</taxon>
        <taxon>Glomerellaceae</taxon>
        <taxon>Colletotrichum</taxon>
        <taxon>Colletotrichum graminicola species complex</taxon>
    </lineage>
</organism>
<dbReference type="InterPro" id="IPR042104">
    <property type="entry name" value="PKS_dehydratase_sf"/>
</dbReference>
<dbReference type="RefSeq" id="XP_060407113.1">
    <property type="nucleotide sequence ID" value="XM_060564404.1"/>
</dbReference>
<accession>A0AAD8PJI7</accession>
<dbReference type="GO" id="GO:0006633">
    <property type="term" value="P:fatty acid biosynthetic process"/>
    <property type="evidence" value="ECO:0007669"/>
    <property type="project" value="TreeGrafter"/>
</dbReference>
<dbReference type="InterPro" id="IPR014043">
    <property type="entry name" value="Acyl_transferase_dom"/>
</dbReference>
<dbReference type="Proteomes" id="UP001230504">
    <property type="component" value="Unassembled WGS sequence"/>
</dbReference>
<evidence type="ECO:0000256" key="2">
    <source>
        <dbReference type="ARBA" id="ARBA00022553"/>
    </source>
</evidence>
<keyword evidence="2" id="KW-0597">Phosphoprotein</keyword>
<evidence type="ECO:0000313" key="4">
    <source>
        <dbReference type="EMBL" id="KAK1565843.1"/>
    </source>
</evidence>
<proteinExistence type="predicted"/>
<dbReference type="InterPro" id="IPR050091">
    <property type="entry name" value="PKS_NRPS_Biosynth_Enz"/>
</dbReference>
<dbReference type="Gene3D" id="3.10.129.110">
    <property type="entry name" value="Polyketide synthase dehydratase"/>
    <property type="match status" value="1"/>
</dbReference>
<name>A0AAD8PJI7_9PEZI</name>
<keyword evidence="5" id="KW-1185">Reference proteome</keyword>
<dbReference type="InterPro" id="IPR001227">
    <property type="entry name" value="Ac_transferase_dom_sf"/>
</dbReference>
<dbReference type="PANTHER" id="PTHR43775">
    <property type="entry name" value="FATTY ACID SYNTHASE"/>
    <property type="match status" value="1"/>
</dbReference>
<dbReference type="AlphaFoldDB" id="A0AAD8PJI7"/>
<dbReference type="GeneID" id="85448644"/>
<dbReference type="SMART" id="SM00827">
    <property type="entry name" value="PKS_AT"/>
    <property type="match status" value="1"/>
</dbReference>
<dbReference type="GO" id="GO:0004312">
    <property type="term" value="F:fatty acid synthase activity"/>
    <property type="evidence" value="ECO:0007669"/>
    <property type="project" value="TreeGrafter"/>
</dbReference>
<sequence>MCTAGVLSVANTLFLVGKQAEFMMTACEPGSHAMMSIRGASAQHIAHLCRGSETKFRYEVSCINGRQDTVASLSLKCMLLDVTFAFHLAQRDSILDDFETAARRATFKASKIPVLSSLLVETVANRQITNATYMRRATREPVDFESTIRASETKGLIDNKTVWVDIGPHPMCDSFQYLGGLGWESEPLKTSPNVVYYNYVCMLPVDGQTGAYIGNIYLLRGVKIMGAYVGIKFKRISRALMTVMFPQQNAIKGGRPPGHRQADVFSGLNNAKLFSAITAIPRRQYLMLIKEPSAAPVLAKSSPLKTQDAKQRLPRMTTDI</sequence>
<dbReference type="SUPFAM" id="SSF52151">
    <property type="entry name" value="FabD/lysophospholipase-like"/>
    <property type="match status" value="1"/>
</dbReference>
<dbReference type="PANTHER" id="PTHR43775:SF24">
    <property type="entry name" value="NON-REDUCING POLYKETIDE SYNTHASE APTA-RELATED"/>
    <property type="match status" value="1"/>
</dbReference>
<gene>
    <name evidence="4" type="ORF">LY79DRAFT_675126</name>
</gene>
<dbReference type="GO" id="GO:0044550">
    <property type="term" value="P:secondary metabolite biosynthetic process"/>
    <property type="evidence" value="ECO:0007669"/>
    <property type="project" value="TreeGrafter"/>
</dbReference>